<reference evidence="2" key="1">
    <citation type="journal article" date="2021" name="Proc. Natl. Acad. Sci. U.S.A.">
        <title>Three genomes in the algal genus Volvox reveal the fate of a haploid sex-determining region after a transition to homothallism.</title>
        <authorList>
            <person name="Yamamoto K."/>
            <person name="Hamaji T."/>
            <person name="Kawai-Toyooka H."/>
            <person name="Matsuzaki R."/>
            <person name="Takahashi F."/>
            <person name="Nishimura Y."/>
            <person name="Kawachi M."/>
            <person name="Noguchi H."/>
            <person name="Minakuchi Y."/>
            <person name="Umen J.G."/>
            <person name="Toyoda A."/>
            <person name="Nozaki H."/>
        </authorList>
    </citation>
    <scope>NUCLEOTIDE SEQUENCE</scope>
    <source>
        <strain evidence="2">NIES-3780</strain>
    </source>
</reference>
<dbReference type="AlphaFoldDB" id="A0A8J4F9R3"/>
<feature type="compositionally biased region" description="Low complexity" evidence="1">
    <location>
        <begin position="435"/>
        <end position="450"/>
    </location>
</feature>
<evidence type="ECO:0000313" key="2">
    <source>
        <dbReference type="EMBL" id="GIL66136.1"/>
    </source>
</evidence>
<accession>A0A8J4F9R3</accession>
<keyword evidence="3" id="KW-1185">Reference proteome</keyword>
<protein>
    <submittedName>
        <fullName evidence="2">Uncharacterized protein</fullName>
    </submittedName>
</protein>
<sequence>MEDLCPNEPDNHIDAKLEPKLHSSFLKWFSRHPEQSAWHRSSPPSSMQDVDSAITSCDFPSVCASAVMYYPAQLDLQLVRDTAVVAAASTDGVQQGTLAQVQPLLTLSSAIRPCLTGSVQVPSRCTVTALAASSTCGPPRGQPMQHHEGPSKLRLQRCAEHSTKRPVVPASMTAPRRQSSLAERSPTRCDTAAATEATGCMLAAAQAAKPDAVANPPRRISTLSCRPPESESESGSEAGHGRPPGNPGGKITGSDVLSEKVLWWPPNSADRGAHGDSGCRASNVNESLLQLHADGSDGPLITAPPSPTRQWMLHFHTWWQPPRTLAASEGIACIAPRDLTAGLWVSVSAREAAHKLRPERLTAVAGMAATPWPGAPHGQSSPAAVDSSAGVAVPTFPDPDPDQSKSCNQFDPAQGTPIWVTPLPTCSSLGDSCASPGQSSLSTPRSSSGTARHQARGALMHVEVCGEHCGADYGDALKGPYYRLSSPVALETGGPTLAHHGSTEVGGLGAGSQIRHPRMLAGGRDRGRGRHVIARSVPQLEEISVPTTVSGAGDKSCGGSRLRRAATGAPSLKCSPTQQQSLPGLHANGSSCGGDGGCLTAGPIVRSSSSPLSSCISS</sequence>
<feature type="non-terminal residue" evidence="2">
    <location>
        <position position="618"/>
    </location>
</feature>
<comment type="caution">
    <text evidence="2">The sequence shown here is derived from an EMBL/GenBank/DDBJ whole genome shotgun (WGS) entry which is preliminary data.</text>
</comment>
<feature type="region of interest" description="Disordered" evidence="1">
    <location>
        <begin position="431"/>
        <end position="454"/>
    </location>
</feature>
<feature type="region of interest" description="Disordered" evidence="1">
    <location>
        <begin position="159"/>
        <end position="190"/>
    </location>
</feature>
<proteinExistence type="predicted"/>
<dbReference type="Proteomes" id="UP000747399">
    <property type="component" value="Unassembled WGS sequence"/>
</dbReference>
<dbReference type="EMBL" id="BNCO01000081">
    <property type="protein sequence ID" value="GIL66136.1"/>
    <property type="molecule type" value="Genomic_DNA"/>
</dbReference>
<evidence type="ECO:0000256" key="1">
    <source>
        <dbReference type="SAM" id="MobiDB-lite"/>
    </source>
</evidence>
<organism evidence="2 3">
    <name type="scientific">Volvox africanus</name>
    <dbReference type="NCBI Taxonomy" id="51714"/>
    <lineage>
        <taxon>Eukaryota</taxon>
        <taxon>Viridiplantae</taxon>
        <taxon>Chlorophyta</taxon>
        <taxon>core chlorophytes</taxon>
        <taxon>Chlorophyceae</taxon>
        <taxon>CS clade</taxon>
        <taxon>Chlamydomonadales</taxon>
        <taxon>Volvocaceae</taxon>
        <taxon>Volvox</taxon>
    </lineage>
</organism>
<feature type="region of interest" description="Disordered" evidence="1">
    <location>
        <begin position="208"/>
        <end position="254"/>
    </location>
</feature>
<feature type="region of interest" description="Disordered" evidence="1">
    <location>
        <begin position="374"/>
        <end position="409"/>
    </location>
</feature>
<name>A0A8J4F9R3_9CHLO</name>
<gene>
    <name evidence="2" type="ORF">Vafri_19737</name>
</gene>
<evidence type="ECO:0000313" key="3">
    <source>
        <dbReference type="Proteomes" id="UP000747399"/>
    </source>
</evidence>